<evidence type="ECO:0000313" key="2">
    <source>
        <dbReference type="Proteomes" id="UP001251948"/>
    </source>
</evidence>
<organism evidence="1 2">
    <name type="scientific">Stenotrophomonas maltophilia</name>
    <name type="common">Pseudomonas maltophilia</name>
    <name type="synonym">Xanthomonas maltophilia</name>
    <dbReference type="NCBI Taxonomy" id="40324"/>
    <lineage>
        <taxon>Bacteria</taxon>
        <taxon>Pseudomonadati</taxon>
        <taxon>Pseudomonadota</taxon>
        <taxon>Gammaproteobacteria</taxon>
        <taxon>Lysobacterales</taxon>
        <taxon>Lysobacteraceae</taxon>
        <taxon>Stenotrophomonas</taxon>
        <taxon>Stenotrophomonas maltophilia group</taxon>
    </lineage>
</organism>
<dbReference type="EMBL" id="JAVSKO010000005">
    <property type="protein sequence ID" value="MDT3469237.1"/>
    <property type="molecule type" value="Genomic_DNA"/>
</dbReference>
<proteinExistence type="predicted"/>
<dbReference type="RefSeq" id="WP_308308801.1">
    <property type="nucleotide sequence ID" value="NZ_JAVSKO010000005.1"/>
</dbReference>
<dbReference type="AlphaFoldDB" id="A0AAJ2JG40"/>
<sequence>MTDTILSAIPPPLERTSATAASREIERDFTLCGLSSGKTCIDGVQCGWDLDLRPNPQRDSIQLFRNPVAWLVDIHAWRGSTASPALRAMVEHGSTLQRAASTQAVDPATPAMYLALSLMRSARRIAGADGPASNSDRP</sequence>
<gene>
    <name evidence="1" type="ORF">ROV92_14730</name>
</gene>
<dbReference type="Proteomes" id="UP001251948">
    <property type="component" value="Unassembled WGS sequence"/>
</dbReference>
<name>A0AAJ2JG40_STEMA</name>
<reference evidence="1" key="1">
    <citation type="submission" date="2023-07" db="EMBL/GenBank/DDBJ databases">
        <title>Comparative genomics of clinical Stenotrophomonas maltophilia isolates reveals regions of diversity which correlate with colonization and persistence in vivo.</title>
        <authorList>
            <person name="Mcdaniel M.S."/>
            <person name="Swords W.E."/>
            <person name="Sumpter N.A."/>
            <person name="Lindgren N.R."/>
            <person name="Billiot C.E."/>
        </authorList>
    </citation>
    <scope>NUCLEOTIDE SEQUENCE</scope>
    <source>
        <strain evidence="1">Ism4</strain>
    </source>
</reference>
<comment type="caution">
    <text evidence="1">The sequence shown here is derived from an EMBL/GenBank/DDBJ whole genome shotgun (WGS) entry which is preliminary data.</text>
</comment>
<accession>A0AAJ2JG40</accession>
<evidence type="ECO:0000313" key="1">
    <source>
        <dbReference type="EMBL" id="MDT3469237.1"/>
    </source>
</evidence>
<protein>
    <submittedName>
        <fullName evidence="1">Uncharacterized protein</fullName>
    </submittedName>
</protein>